<protein>
    <submittedName>
        <fullName evidence="1">Uncharacterized protein</fullName>
    </submittedName>
</protein>
<proteinExistence type="predicted"/>
<evidence type="ECO:0000313" key="2">
    <source>
        <dbReference type="Proteomes" id="UP000526302"/>
    </source>
</evidence>
<name>A0A7K4BYG4_9ARCH</name>
<dbReference type="AlphaFoldDB" id="A0A7K4BYG4"/>
<reference evidence="1 2" key="1">
    <citation type="journal article" date="2020" name="Biotechnol. Biofuels">
        <title>New insights from the biogas microbiome by comprehensive genome-resolved metagenomics of nearly 1600 species originating from multiple anaerobic digesters.</title>
        <authorList>
            <person name="Campanaro S."/>
            <person name="Treu L."/>
            <person name="Rodriguez-R L.M."/>
            <person name="Kovalovszki A."/>
            <person name="Ziels R.M."/>
            <person name="Maus I."/>
            <person name="Zhu X."/>
            <person name="Kougias P.G."/>
            <person name="Basile A."/>
            <person name="Luo G."/>
            <person name="Schluter A."/>
            <person name="Konstantinidis K.T."/>
            <person name="Angelidaki I."/>
        </authorList>
    </citation>
    <scope>NUCLEOTIDE SEQUENCE [LARGE SCALE GENOMIC DNA]</scope>
    <source>
        <strain evidence="1">AS22ysBPME_79</strain>
    </source>
</reference>
<accession>A0A7K4BYG4</accession>
<evidence type="ECO:0000313" key="1">
    <source>
        <dbReference type="EMBL" id="NMA44296.1"/>
    </source>
</evidence>
<dbReference type="EMBL" id="JAAZKV010000004">
    <property type="protein sequence ID" value="NMA44296.1"/>
    <property type="molecule type" value="Genomic_DNA"/>
</dbReference>
<comment type="caution">
    <text evidence="1">The sequence shown here is derived from an EMBL/GenBank/DDBJ whole genome shotgun (WGS) entry which is preliminary data.</text>
</comment>
<dbReference type="Proteomes" id="UP000526302">
    <property type="component" value="Unassembled WGS sequence"/>
</dbReference>
<gene>
    <name evidence="1" type="ORF">GX950_00580</name>
</gene>
<sequence>MTFKNSVLLTIKKNPGIDYSDLLSRISLQYKNPSSANSALNRAIKNMVSFGLIKKEGTKLFVTDKGSASITIEMKDKLILKLNEEMKKSFPNPEEVIQYLIILHQRSLQDSDVINTARQTATFTIRDLELYRKKIVERGKFLKKMNLLVKQNIENLKELDFNDSLEFVFDSAFVSKVVGFCGSDKLVVETNDENFLTKVPSHWVKQKIITVEKESISLLLQLLVATPSINATLYFSGVKAILISGKVTCFGSYKTLNNFVNFNANISSDVNLTKPVSQTNSTILPENNI</sequence>
<organism evidence="1 2">
    <name type="scientific">Candidatus Iainarchaeum sp</name>
    <dbReference type="NCBI Taxonomy" id="3101447"/>
    <lineage>
        <taxon>Archaea</taxon>
        <taxon>Candidatus Iainarchaeota</taxon>
        <taxon>Candidatus Iainarchaeia</taxon>
        <taxon>Candidatus Iainarchaeales</taxon>
        <taxon>Candidatus Iainarchaeaceae</taxon>
        <taxon>Candidatus Iainarchaeum</taxon>
    </lineage>
</organism>